<dbReference type="GO" id="GO:0016651">
    <property type="term" value="F:oxidoreductase activity, acting on NAD(P)H"/>
    <property type="evidence" value="ECO:0007669"/>
    <property type="project" value="UniProtKB-ARBA"/>
</dbReference>
<comment type="caution">
    <text evidence="2">The sequence shown here is derived from an EMBL/GenBank/DDBJ whole genome shotgun (WGS) entry which is preliminary data.</text>
</comment>
<dbReference type="GO" id="GO:0010181">
    <property type="term" value="F:FMN binding"/>
    <property type="evidence" value="ECO:0007669"/>
    <property type="project" value="InterPro"/>
</dbReference>
<dbReference type="GO" id="GO:0009055">
    <property type="term" value="F:electron transfer activity"/>
    <property type="evidence" value="ECO:0007669"/>
    <property type="project" value="InterPro"/>
</dbReference>
<dbReference type="Proteomes" id="UP000003671">
    <property type="component" value="Unassembled WGS sequence"/>
</dbReference>
<evidence type="ECO:0000313" key="3">
    <source>
        <dbReference type="Proteomes" id="UP000003671"/>
    </source>
</evidence>
<dbReference type="Pfam" id="PF12682">
    <property type="entry name" value="Flavodoxin_4"/>
    <property type="match status" value="1"/>
</dbReference>
<dbReference type="PANTHER" id="PTHR39201">
    <property type="entry name" value="EXPORTED PROTEIN-RELATED"/>
    <property type="match status" value="1"/>
</dbReference>
<dbReference type="HOGENOM" id="CLU_068890_0_2_9"/>
<dbReference type="EMBL" id="ABWK02000020">
    <property type="protein sequence ID" value="EEX68027.1"/>
    <property type="molecule type" value="Genomic_DNA"/>
</dbReference>
<feature type="domain" description="Flavodoxin-like" evidence="1">
    <location>
        <begin position="60"/>
        <end position="216"/>
    </location>
</feature>
<organism evidence="2 3">
    <name type="scientific">Mitsuokella multacida DSM 20544</name>
    <dbReference type="NCBI Taxonomy" id="500635"/>
    <lineage>
        <taxon>Bacteria</taxon>
        <taxon>Bacillati</taxon>
        <taxon>Bacillota</taxon>
        <taxon>Negativicutes</taxon>
        <taxon>Selenomonadales</taxon>
        <taxon>Selenomonadaceae</taxon>
        <taxon>Mitsuokella</taxon>
    </lineage>
</organism>
<dbReference type="PANTHER" id="PTHR39201:SF1">
    <property type="entry name" value="FLAVODOXIN-LIKE DOMAIN-CONTAINING PROTEIN"/>
    <property type="match status" value="1"/>
</dbReference>
<evidence type="ECO:0000259" key="1">
    <source>
        <dbReference type="Pfam" id="PF12682"/>
    </source>
</evidence>
<reference evidence="2" key="1">
    <citation type="submission" date="2009-09" db="EMBL/GenBank/DDBJ databases">
        <authorList>
            <person name="Weinstock G."/>
            <person name="Sodergren E."/>
            <person name="Clifton S."/>
            <person name="Fulton L."/>
            <person name="Fulton B."/>
            <person name="Courtney L."/>
            <person name="Fronick C."/>
            <person name="Harrison M."/>
            <person name="Strong C."/>
            <person name="Farmer C."/>
            <person name="Delahaunty K."/>
            <person name="Markovic C."/>
            <person name="Hall O."/>
            <person name="Minx P."/>
            <person name="Tomlinson C."/>
            <person name="Mitreva M."/>
            <person name="Nelson J."/>
            <person name="Hou S."/>
            <person name="Wollam A."/>
            <person name="Pepin K.H."/>
            <person name="Johnson M."/>
            <person name="Bhonagiri V."/>
            <person name="Nash W.E."/>
            <person name="Warren W."/>
            <person name="Chinwalla A."/>
            <person name="Mardis E.R."/>
            <person name="Wilson R.K."/>
        </authorList>
    </citation>
    <scope>NUCLEOTIDE SEQUENCE [LARGE SCALE GENOMIC DNA]</scope>
    <source>
        <strain evidence="2">DSM 20544</strain>
    </source>
</reference>
<dbReference type="eggNOG" id="COG0716">
    <property type="taxonomic scope" value="Bacteria"/>
</dbReference>
<dbReference type="InterPro" id="IPR006311">
    <property type="entry name" value="TAT_signal"/>
</dbReference>
<protein>
    <submittedName>
        <fullName evidence="2">Tat pathway signal sequence domain protein</fullName>
    </submittedName>
</protein>
<evidence type="ECO:0000313" key="2">
    <source>
        <dbReference type="EMBL" id="EEX68027.1"/>
    </source>
</evidence>
<dbReference type="RefSeq" id="WP_005842034.1">
    <property type="nucleotide sequence ID" value="NZ_GG697142.2"/>
</dbReference>
<dbReference type="PROSITE" id="PS51257">
    <property type="entry name" value="PROKAR_LIPOPROTEIN"/>
    <property type="match status" value="1"/>
</dbReference>
<sequence length="222" mass="23696">MNRMNRREFLKMGGMSMMAMVLGGCGLSSLTGQPSGSAAADDAGTSSSAASAGAVAAGGKTLVVYYSATGRTERVAKVIAKERQADIMKLVPNPDYTEADLDYNDKSSRVSREHDDASLREKIQLQKAVPDNWASYDTIFLGYPIWWAIAAWPVDAFVKANDFTGKNVVTFATAYSSPLGNSGKLLAEMAGGKGNWQDGTCFTGSLDDAKVVEWVRSLNAAK</sequence>
<accession>C9KP72</accession>
<dbReference type="InterPro" id="IPR029039">
    <property type="entry name" value="Flavoprotein-like_sf"/>
</dbReference>
<proteinExistence type="predicted"/>
<dbReference type="InterPro" id="IPR008254">
    <property type="entry name" value="Flavodoxin/NO_synth"/>
</dbReference>
<keyword evidence="3" id="KW-1185">Reference proteome</keyword>
<dbReference type="GeneID" id="93481988"/>
<dbReference type="STRING" id="500635.MITSMUL_05027"/>
<dbReference type="PROSITE" id="PS51318">
    <property type="entry name" value="TAT"/>
    <property type="match status" value="1"/>
</dbReference>
<name>C9KP72_9FIRM</name>
<dbReference type="Gene3D" id="3.40.50.360">
    <property type="match status" value="1"/>
</dbReference>
<dbReference type="AlphaFoldDB" id="C9KP72"/>
<dbReference type="InterPro" id="IPR001226">
    <property type="entry name" value="Flavodoxin_CS"/>
</dbReference>
<dbReference type="PROSITE" id="PS00201">
    <property type="entry name" value="FLAVODOXIN"/>
    <property type="match status" value="1"/>
</dbReference>
<dbReference type="PATRIC" id="fig|500635.8.peg.1695"/>
<dbReference type="SUPFAM" id="SSF52218">
    <property type="entry name" value="Flavoproteins"/>
    <property type="match status" value="1"/>
</dbReference>
<gene>
    <name evidence="2" type="ORF">MITSMUL_05027</name>
</gene>